<name>A0A2J6T7T3_9HELO</name>
<dbReference type="Proteomes" id="UP000235371">
    <property type="component" value="Unassembled WGS sequence"/>
</dbReference>
<keyword evidence="3" id="KW-1185">Reference proteome</keyword>
<dbReference type="STRING" id="1095630.A0A2J6T7T3"/>
<dbReference type="PANTHER" id="PTHR19959">
    <property type="entry name" value="KINESIN LIGHT CHAIN"/>
    <property type="match status" value="1"/>
</dbReference>
<accession>A0A2J6T7T3</accession>
<dbReference type="EMBL" id="KZ613817">
    <property type="protein sequence ID" value="PMD59023.1"/>
    <property type="molecule type" value="Genomic_DNA"/>
</dbReference>
<organism evidence="2 3">
    <name type="scientific">Hyaloscypha bicolor E</name>
    <dbReference type="NCBI Taxonomy" id="1095630"/>
    <lineage>
        <taxon>Eukaryota</taxon>
        <taxon>Fungi</taxon>
        <taxon>Dikarya</taxon>
        <taxon>Ascomycota</taxon>
        <taxon>Pezizomycotina</taxon>
        <taxon>Leotiomycetes</taxon>
        <taxon>Helotiales</taxon>
        <taxon>Hyaloscyphaceae</taxon>
        <taxon>Hyaloscypha</taxon>
        <taxon>Hyaloscypha bicolor</taxon>
    </lineage>
</organism>
<dbReference type="InParanoid" id="A0A2J6T7T3"/>
<gene>
    <name evidence="2" type="ORF">K444DRAFT_664191</name>
</gene>
<reference evidence="2 3" key="1">
    <citation type="submission" date="2016-04" db="EMBL/GenBank/DDBJ databases">
        <title>A degradative enzymes factory behind the ericoid mycorrhizal symbiosis.</title>
        <authorList>
            <consortium name="DOE Joint Genome Institute"/>
            <person name="Martino E."/>
            <person name="Morin E."/>
            <person name="Grelet G."/>
            <person name="Kuo A."/>
            <person name="Kohler A."/>
            <person name="Daghino S."/>
            <person name="Barry K."/>
            <person name="Choi C."/>
            <person name="Cichocki N."/>
            <person name="Clum A."/>
            <person name="Copeland A."/>
            <person name="Hainaut M."/>
            <person name="Haridas S."/>
            <person name="Labutti K."/>
            <person name="Lindquist E."/>
            <person name="Lipzen A."/>
            <person name="Khouja H.-R."/>
            <person name="Murat C."/>
            <person name="Ohm R."/>
            <person name="Olson A."/>
            <person name="Spatafora J."/>
            <person name="Veneault-Fourrey C."/>
            <person name="Henrissat B."/>
            <person name="Grigoriev I."/>
            <person name="Martin F."/>
            <person name="Perotto S."/>
        </authorList>
    </citation>
    <scope>NUCLEOTIDE SEQUENCE [LARGE SCALE GENOMIC DNA]</scope>
    <source>
        <strain evidence="2 3">E</strain>
    </source>
</reference>
<dbReference type="OrthoDB" id="5405072at2759"/>
<evidence type="ECO:0000259" key="1">
    <source>
        <dbReference type="Pfam" id="PF12770"/>
    </source>
</evidence>
<dbReference type="SMART" id="SM00028">
    <property type="entry name" value="TPR"/>
    <property type="match status" value="5"/>
</dbReference>
<protein>
    <submittedName>
        <fullName evidence="2">TPR-like protein</fullName>
    </submittedName>
</protein>
<dbReference type="InterPro" id="IPR011990">
    <property type="entry name" value="TPR-like_helical_dom_sf"/>
</dbReference>
<dbReference type="PANTHER" id="PTHR19959:SF119">
    <property type="entry name" value="FUNGAL LIPASE-LIKE DOMAIN-CONTAINING PROTEIN"/>
    <property type="match status" value="1"/>
</dbReference>
<evidence type="ECO:0000313" key="3">
    <source>
        <dbReference type="Proteomes" id="UP000235371"/>
    </source>
</evidence>
<dbReference type="Pfam" id="PF13374">
    <property type="entry name" value="TPR_10"/>
    <property type="match status" value="2"/>
</dbReference>
<evidence type="ECO:0000313" key="2">
    <source>
        <dbReference type="EMBL" id="PMD59023.1"/>
    </source>
</evidence>
<dbReference type="GeneID" id="36595007"/>
<proteinExistence type="predicted"/>
<dbReference type="SUPFAM" id="SSF48452">
    <property type="entry name" value="TPR-like"/>
    <property type="match status" value="1"/>
</dbReference>
<sequence length="953" mass="107659">MADFEAAIHQLEKDLNITPEDHLSRAGRLHSLAAAYKERFRRTNNKTDLDQSIQLYQGALDIIPEDYPGRSDILQNLGAVYETRSRRIDDKADLDQAIRLYQEALDIITPESYLSRSDILQSLGAAYETRSQRTDSKADLDQVYLEQSIRLYQEALDITPEDHPDRSNILVNLGDVYEKRSQRTNDNADLKQCIQFYREALDRTPKDHPDRASRLQYLGAVYGTRFRKTNAKAHLEQSIRFRQEALDITPEDDSSRALQIQGLGNAYRQRFRKTNRKADLEQAIRLCQEALNITPKDYPSRANRLQILGAVFEEQFWKTDAMADIDQSITLYQEALDITPEGHSHRAFQLQCLGNAYRKRFRRTNAIIDLERSIQLHQKLLNESSFPVSTRIRAGKCLIKIHAASNNWSQAYQAASQTLSLIPLLTPYSLENSDKQHLLTKTVGLASGATAVALLADKTPYEAIRLLELGRGVIAGALDEMRADIPELQQKHPQLAAEYINLRDQLDAPKTLTQPQVDQRYNAGRKLEEMIQTIRTLSGFDRFLLAPSEDELKSAAKDGPIVVINISKYRCDALIIENSRLRSLELPRLHFRNIQDHTLESLAAPEMLERLWEAVAQPVLDTLGFTQSPSDGCWPRIWWIPTGPLNKFPLHAAGRHTDGCGETVLDRVMSSYSSSVKAIIHGRRQQRNLGGTLSAPAPALLVAMKHTPGSSKLPFATEEVEMLHDLCRSMTIESVEPRRCKQDIMSHLPHCNIFHFAGHGYTDNDDPLKSYLLLEDGKSNALTVANLLELNLRKHAPFLAYLSACGTGRINGEKFIDENIHLISACQLAGYRHVIGTLWEVKDEICVEMARITYEGIRDRGMTDESVAWGLHNAARELRDRWLSMPGKAKRGSKLAREEDASLGVDEVGADCANDGDQRDAKLPRDIVSCDDDDKEVGLWVPYVHFGVRFSSL</sequence>
<dbReference type="InterPro" id="IPR019734">
    <property type="entry name" value="TPR_rpt"/>
</dbReference>
<feature type="domain" description="CHAT" evidence="1">
    <location>
        <begin position="607"/>
        <end position="868"/>
    </location>
</feature>
<dbReference type="InterPro" id="IPR024983">
    <property type="entry name" value="CHAT_dom"/>
</dbReference>
<dbReference type="AlphaFoldDB" id="A0A2J6T7T3"/>
<dbReference type="Pfam" id="PF12770">
    <property type="entry name" value="CHAT"/>
    <property type="match status" value="1"/>
</dbReference>
<dbReference type="RefSeq" id="XP_024735927.1">
    <property type="nucleotide sequence ID" value="XM_024886930.1"/>
</dbReference>
<dbReference type="SUPFAM" id="SSF81901">
    <property type="entry name" value="HCP-like"/>
    <property type="match status" value="1"/>
</dbReference>
<dbReference type="Gene3D" id="1.25.40.10">
    <property type="entry name" value="Tetratricopeptide repeat domain"/>
    <property type="match status" value="3"/>
</dbReference>